<gene>
    <name evidence="2" type="ORF">BZG01_08800</name>
</gene>
<evidence type="ECO:0000313" key="3">
    <source>
        <dbReference type="Proteomes" id="UP000233618"/>
    </source>
</evidence>
<proteinExistence type="predicted"/>
<dbReference type="EMBL" id="MVDE01000010">
    <property type="protein sequence ID" value="PKQ67183.1"/>
    <property type="molecule type" value="Genomic_DNA"/>
</dbReference>
<keyword evidence="3" id="KW-1185">Reference proteome</keyword>
<reference evidence="2 3" key="1">
    <citation type="journal article" date="2017" name="Front. Microbiol.">
        <title>Labilibaculum manganireducens gen. nov., sp. nov. and Labilibaculum filiforme sp. nov., Novel Bacteroidetes Isolated from Subsurface Sediments of the Baltic Sea.</title>
        <authorList>
            <person name="Vandieken V."/>
            <person name="Marshall I.P."/>
            <person name="Niemann H."/>
            <person name="Engelen B."/>
            <person name="Cypionka H."/>
        </authorList>
    </citation>
    <scope>NUCLEOTIDE SEQUENCE [LARGE SCALE GENOMIC DNA]</scope>
    <source>
        <strain evidence="2 3">59.10-2M</strain>
    </source>
</reference>
<evidence type="ECO:0000256" key="1">
    <source>
        <dbReference type="SAM" id="SignalP"/>
    </source>
</evidence>
<protein>
    <submittedName>
        <fullName evidence="2">Uncharacterized protein</fullName>
    </submittedName>
</protein>
<accession>A0A2N3IAC0</accession>
<name>A0A2N3IAC0_9BACT</name>
<dbReference type="RefSeq" id="WP_101309462.1">
    <property type="nucleotide sequence ID" value="NZ_MVDE01000010.1"/>
</dbReference>
<dbReference type="AlphaFoldDB" id="A0A2N3IAC0"/>
<feature type="chain" id="PRO_5015001411" evidence="1">
    <location>
        <begin position="24"/>
        <end position="232"/>
    </location>
</feature>
<sequence length="232" mass="26695">MKRLSLYLLLVCFAVFAAQSSSAQKKEKKDEKHETHVKVKLIEDGKETVIDTVFYDAEGHQKMFEMMELKGMSDSLIKKHHVWISDDGDENHGKHKRIMKTFVFSSDSACDAKEMRVMNKIRISDEDGNVIIHGGDSCIKKDIHIEMLEGGDHKMHMIESHGKKGEKVFIINDSDDVEVTEENGYKIIKIKTSGDEKMWIEKDKDVDITVEVEVDDQNGKKVKKIKRKKKKE</sequence>
<keyword evidence="1" id="KW-0732">Signal</keyword>
<evidence type="ECO:0000313" key="2">
    <source>
        <dbReference type="EMBL" id="PKQ67183.1"/>
    </source>
</evidence>
<organism evidence="2 3">
    <name type="scientific">Labilibaculum manganireducens</name>
    <dbReference type="NCBI Taxonomy" id="1940525"/>
    <lineage>
        <taxon>Bacteria</taxon>
        <taxon>Pseudomonadati</taxon>
        <taxon>Bacteroidota</taxon>
        <taxon>Bacteroidia</taxon>
        <taxon>Marinilabiliales</taxon>
        <taxon>Marinifilaceae</taxon>
        <taxon>Labilibaculum</taxon>
    </lineage>
</organism>
<comment type="caution">
    <text evidence="2">The sequence shown here is derived from an EMBL/GenBank/DDBJ whole genome shotgun (WGS) entry which is preliminary data.</text>
</comment>
<dbReference type="Proteomes" id="UP000233618">
    <property type="component" value="Unassembled WGS sequence"/>
</dbReference>
<feature type="signal peptide" evidence="1">
    <location>
        <begin position="1"/>
        <end position="23"/>
    </location>
</feature>